<reference evidence="1" key="1">
    <citation type="journal article" date="2014" name="Front. Microbiol.">
        <title>High frequency of phylogenetically diverse reductive dehalogenase-homologous genes in deep subseafloor sedimentary metagenomes.</title>
        <authorList>
            <person name="Kawai M."/>
            <person name="Futagami T."/>
            <person name="Toyoda A."/>
            <person name="Takaki Y."/>
            <person name="Nishi S."/>
            <person name="Hori S."/>
            <person name="Arai W."/>
            <person name="Tsubouchi T."/>
            <person name="Morono Y."/>
            <person name="Uchiyama I."/>
            <person name="Ito T."/>
            <person name="Fujiyama A."/>
            <person name="Inagaki F."/>
            <person name="Takami H."/>
        </authorList>
    </citation>
    <scope>NUCLEOTIDE SEQUENCE</scope>
    <source>
        <strain evidence="1">Expedition CK06-06</strain>
    </source>
</reference>
<sequence length="59" mass="6556">NSFLDYSWTGLDKGEIEDRSAEKDYCGGQNIIEAGIVTPQEVAFNALAWYLLSAVPIIY</sequence>
<feature type="non-terminal residue" evidence="1">
    <location>
        <position position="59"/>
    </location>
</feature>
<evidence type="ECO:0000313" key="1">
    <source>
        <dbReference type="EMBL" id="GAJ23056.1"/>
    </source>
</evidence>
<comment type="caution">
    <text evidence="1">The sequence shown here is derived from an EMBL/GenBank/DDBJ whole genome shotgun (WGS) entry which is preliminary data.</text>
</comment>
<protein>
    <submittedName>
        <fullName evidence="1">Uncharacterized protein</fullName>
    </submittedName>
</protein>
<accession>X1VWQ5</accession>
<gene>
    <name evidence="1" type="ORF">S12H4_62992</name>
</gene>
<proteinExistence type="predicted"/>
<dbReference type="EMBL" id="BARW01042559">
    <property type="protein sequence ID" value="GAJ23056.1"/>
    <property type="molecule type" value="Genomic_DNA"/>
</dbReference>
<organism evidence="1">
    <name type="scientific">marine sediment metagenome</name>
    <dbReference type="NCBI Taxonomy" id="412755"/>
    <lineage>
        <taxon>unclassified sequences</taxon>
        <taxon>metagenomes</taxon>
        <taxon>ecological metagenomes</taxon>
    </lineage>
</organism>
<name>X1VWQ5_9ZZZZ</name>
<feature type="non-terminal residue" evidence="1">
    <location>
        <position position="1"/>
    </location>
</feature>
<dbReference type="AlphaFoldDB" id="X1VWQ5"/>